<sequence length="157" mass="18055">MKAIVSLFISVYQPGMASLECRINSLNQSRQPLFFSDSDGSGQVLSYEAGGYKESQMDGCDFYEDECGDVPSYEDICWMISRARRRQPLGYYVMYLRYVSHHSGYAKTVAASLRQHIALHPDLKESLSTYLTAYLQQHEDLFCQTLHQQLTEFHTSR</sequence>
<comment type="caution">
    <text evidence="1">The sequence shown here is derived from an EMBL/GenBank/DDBJ whole genome shotgun (WGS) entry which is preliminary data.</text>
</comment>
<proteinExistence type="predicted"/>
<evidence type="ECO:0000313" key="1">
    <source>
        <dbReference type="EMBL" id="KPL92996.1"/>
    </source>
</evidence>
<dbReference type="RefSeq" id="WP_054547922.1">
    <property type="nucleotide sequence ID" value="NZ_LIZK01000008.1"/>
</dbReference>
<dbReference type="Proteomes" id="UP000050463">
    <property type="component" value="Unassembled WGS sequence"/>
</dbReference>
<dbReference type="EMBL" id="LIZK01000008">
    <property type="protein sequence ID" value="KPL92996.1"/>
    <property type="molecule type" value="Genomic_DNA"/>
</dbReference>
<protein>
    <submittedName>
        <fullName evidence="1">Uncharacterized protein</fullName>
    </submittedName>
</protein>
<dbReference type="AlphaFoldDB" id="A0A837NST6"/>
<accession>A0A837NST6</accession>
<gene>
    <name evidence="1" type="ORF">AN168_17705</name>
</gene>
<name>A0A837NST6_VIBSP</name>
<organism evidence="1 2">
    <name type="scientific">Vibrio splendidus</name>
    <dbReference type="NCBI Taxonomy" id="29497"/>
    <lineage>
        <taxon>Bacteria</taxon>
        <taxon>Pseudomonadati</taxon>
        <taxon>Pseudomonadota</taxon>
        <taxon>Gammaproteobacteria</taxon>
        <taxon>Vibrionales</taxon>
        <taxon>Vibrionaceae</taxon>
        <taxon>Vibrio</taxon>
    </lineage>
</organism>
<reference evidence="1 2" key="1">
    <citation type="submission" date="2015-08" db="EMBL/GenBank/DDBJ databases">
        <title>Draft Genome Sequence of Vibrio splendidus UCD-SED7.</title>
        <authorList>
            <person name="Lee R.D."/>
            <person name="Lang J.M."/>
            <person name="Coil D.A."/>
            <person name="Jospin G."/>
            <person name="Eisen J.A."/>
        </authorList>
    </citation>
    <scope>NUCLEOTIDE SEQUENCE [LARGE SCALE GENOMIC DNA]</scope>
    <source>
        <strain evidence="1 2">UCD-SED7</strain>
    </source>
</reference>
<evidence type="ECO:0000313" key="2">
    <source>
        <dbReference type="Proteomes" id="UP000050463"/>
    </source>
</evidence>